<dbReference type="SUPFAM" id="SSF52540">
    <property type="entry name" value="P-loop containing nucleoside triphosphate hydrolases"/>
    <property type="match status" value="1"/>
</dbReference>
<evidence type="ECO:0000313" key="1">
    <source>
        <dbReference type="EMBL" id="KAF9475610.1"/>
    </source>
</evidence>
<proteinExistence type="predicted"/>
<dbReference type="AlphaFoldDB" id="A0A9P5YX85"/>
<name>A0A9P5YX85_9AGAR</name>
<evidence type="ECO:0000313" key="2">
    <source>
        <dbReference type="Proteomes" id="UP000807469"/>
    </source>
</evidence>
<accession>A0A9P5YX85</accession>
<dbReference type="EMBL" id="MU155325">
    <property type="protein sequence ID" value="KAF9475610.1"/>
    <property type="molecule type" value="Genomic_DNA"/>
</dbReference>
<evidence type="ECO:0008006" key="3">
    <source>
        <dbReference type="Google" id="ProtNLM"/>
    </source>
</evidence>
<keyword evidence="2" id="KW-1185">Reference proteome</keyword>
<protein>
    <recommendedName>
        <fullName evidence="3">DEAD/DEAH box helicase domain-containing protein</fullName>
    </recommendedName>
</protein>
<dbReference type="InterPro" id="IPR027417">
    <property type="entry name" value="P-loop_NTPase"/>
</dbReference>
<organism evidence="1 2">
    <name type="scientific">Pholiota conissans</name>
    <dbReference type="NCBI Taxonomy" id="109636"/>
    <lineage>
        <taxon>Eukaryota</taxon>
        <taxon>Fungi</taxon>
        <taxon>Dikarya</taxon>
        <taxon>Basidiomycota</taxon>
        <taxon>Agaricomycotina</taxon>
        <taxon>Agaricomycetes</taxon>
        <taxon>Agaricomycetidae</taxon>
        <taxon>Agaricales</taxon>
        <taxon>Agaricineae</taxon>
        <taxon>Strophariaceae</taxon>
        <taxon>Pholiota</taxon>
    </lineage>
</organism>
<comment type="caution">
    <text evidence="1">The sequence shown here is derived from an EMBL/GenBank/DDBJ whole genome shotgun (WGS) entry which is preliminary data.</text>
</comment>
<sequence length="109" mass="11852">MEENDASALFKFHSPQGYALCRKILSTRLPFGPHDYQLDGITAVLDGVDMLAITATGSGKSGYIYMLMHVILAILESPSLYPSAKFPADPAILVIYPTNALEEDQVCTT</sequence>
<dbReference type="OrthoDB" id="3269685at2759"/>
<gene>
    <name evidence="1" type="ORF">BDN70DRAFT_935715</name>
</gene>
<reference evidence="1" key="1">
    <citation type="submission" date="2020-11" db="EMBL/GenBank/DDBJ databases">
        <authorList>
            <consortium name="DOE Joint Genome Institute"/>
            <person name="Ahrendt S."/>
            <person name="Riley R."/>
            <person name="Andreopoulos W."/>
            <person name="Labutti K."/>
            <person name="Pangilinan J."/>
            <person name="Ruiz-Duenas F.J."/>
            <person name="Barrasa J.M."/>
            <person name="Sanchez-Garcia M."/>
            <person name="Camarero S."/>
            <person name="Miyauchi S."/>
            <person name="Serrano A."/>
            <person name="Linde D."/>
            <person name="Babiker R."/>
            <person name="Drula E."/>
            <person name="Ayuso-Fernandez I."/>
            <person name="Pacheco R."/>
            <person name="Padilla G."/>
            <person name="Ferreira P."/>
            <person name="Barriuso J."/>
            <person name="Kellner H."/>
            <person name="Castanera R."/>
            <person name="Alfaro M."/>
            <person name="Ramirez L."/>
            <person name="Pisabarro A.G."/>
            <person name="Kuo A."/>
            <person name="Tritt A."/>
            <person name="Lipzen A."/>
            <person name="He G."/>
            <person name="Yan M."/>
            <person name="Ng V."/>
            <person name="Cullen D."/>
            <person name="Martin F."/>
            <person name="Rosso M.-N."/>
            <person name="Henrissat B."/>
            <person name="Hibbett D."/>
            <person name="Martinez A.T."/>
            <person name="Grigoriev I.V."/>
        </authorList>
    </citation>
    <scope>NUCLEOTIDE SEQUENCE</scope>
    <source>
        <strain evidence="1">CIRM-BRFM 674</strain>
    </source>
</reference>
<dbReference type="Gene3D" id="3.40.50.300">
    <property type="entry name" value="P-loop containing nucleotide triphosphate hydrolases"/>
    <property type="match status" value="1"/>
</dbReference>
<dbReference type="Proteomes" id="UP000807469">
    <property type="component" value="Unassembled WGS sequence"/>
</dbReference>